<comment type="catalytic activity">
    <reaction evidence="16 17">
        <text>(6S)-5,6,7,8-tetrahydrofolyl-(gamma-L-Glu)(n) + L-glutamate + ATP = (6S)-5,6,7,8-tetrahydrofolyl-(gamma-L-Glu)(n+1) + ADP + phosphate + H(+)</text>
        <dbReference type="Rhea" id="RHEA:10580"/>
        <dbReference type="Rhea" id="RHEA-COMP:14738"/>
        <dbReference type="Rhea" id="RHEA-COMP:14740"/>
        <dbReference type="ChEBI" id="CHEBI:15378"/>
        <dbReference type="ChEBI" id="CHEBI:29985"/>
        <dbReference type="ChEBI" id="CHEBI:30616"/>
        <dbReference type="ChEBI" id="CHEBI:43474"/>
        <dbReference type="ChEBI" id="CHEBI:141005"/>
        <dbReference type="ChEBI" id="CHEBI:456216"/>
        <dbReference type="EC" id="6.3.2.17"/>
    </reaction>
</comment>
<comment type="function">
    <text evidence="17">Catalyzes conversion of folates to polyglutamate derivatives allowing concentration of folate compounds in the cell and the intracellular retention of these cofactors, which are important substrates for most of the folate-dependent enzymes that are involved in one-carbon transfer reactions involved in purine, pyrimidine and amino acid synthesis.</text>
</comment>
<dbReference type="UniPathway" id="UPA00850"/>
<keyword evidence="14" id="KW-0496">Mitochondrion</keyword>
<evidence type="ECO:0000313" key="21">
    <source>
        <dbReference type="EMBL" id="KAF7990740.1"/>
    </source>
</evidence>
<evidence type="ECO:0000256" key="2">
    <source>
        <dbReference type="ARBA" id="ARBA00004305"/>
    </source>
</evidence>
<comment type="cofactor">
    <cofactor evidence="17">
        <name>a monovalent cation</name>
        <dbReference type="ChEBI" id="CHEBI:60242"/>
    </cofactor>
    <text evidence="17">A monovalent cation.</text>
</comment>
<proteinExistence type="inferred from homology"/>
<evidence type="ECO:0000256" key="14">
    <source>
        <dbReference type="ARBA" id="ARBA00023128"/>
    </source>
</evidence>
<name>A0A835CRZ7_APHGI</name>
<feature type="domain" description="Mur ligase central" evidence="20">
    <location>
        <begin position="74"/>
        <end position="254"/>
    </location>
</feature>
<evidence type="ECO:0000256" key="15">
    <source>
        <dbReference type="ARBA" id="ARBA00023136"/>
    </source>
</evidence>
<evidence type="ECO:0000256" key="18">
    <source>
        <dbReference type="PIRSR" id="PIRSR038895-1"/>
    </source>
</evidence>
<feature type="binding site" evidence="19">
    <location>
        <position position="200"/>
    </location>
    <ligand>
        <name>Mg(2+)</name>
        <dbReference type="ChEBI" id="CHEBI:18420"/>
        <label>1</label>
    </ligand>
</feature>
<evidence type="ECO:0000256" key="7">
    <source>
        <dbReference type="ARBA" id="ARBA00022563"/>
    </source>
</evidence>
<comment type="similarity">
    <text evidence="5 17">Belongs to the folylpolyglutamate synthase family.</text>
</comment>
<keyword evidence="12 18" id="KW-0067">ATP-binding</keyword>
<keyword evidence="9 19" id="KW-0479">Metal-binding</keyword>
<dbReference type="OrthoDB" id="5212574at2759"/>
<keyword evidence="10 18" id="KW-0547">Nucleotide-binding</keyword>
<dbReference type="Proteomes" id="UP000639338">
    <property type="component" value="Unassembled WGS sequence"/>
</dbReference>
<sequence>MAQNGTSKTFSSSTKPTYEETIRALNKLQSNSAYLRSVTKCNSQSRTTLEDTKKYLIRSGISLNDLNRIPIIHVAGTKGKGSTCGFLESILRHHGFKTALYTSPHLVTVRERIRINGKPISEDNFINKFSHVYKILENLQTKEYDMPTYFKFMTILMFHIILTTDIDVAILEVGIGGELDCTNIIEKPTCVGITKLELDHMQLLGNDLSSIAWQKAGIFKNHVPAFTVNQRQEAIDILYKRSIEKNCDLTIVNVDKLNILNNYPPKLGIDSFVQFENAALAVQLAETFIKKYNDNDNNNNIINFDKNIVELALKNTQCPGRSQIINGKYLDVYLDGAHTQESMKNCVNWFNKSIINYKKINNNINVKKILIFNSTGSRDYCELFNILKTINFNYVYFVPNNSGTKSHDHENINFGIDEQLKKCHLHMDHWIYSPAVINQSITQAIENIINLQINNNNNDKIMVLITGSLHLVGASLAILDRDLVTNKNNIIDI</sequence>
<evidence type="ECO:0000256" key="1">
    <source>
        <dbReference type="ARBA" id="ARBA00004273"/>
    </source>
</evidence>
<dbReference type="PANTHER" id="PTHR11136">
    <property type="entry name" value="FOLYLPOLYGLUTAMATE SYNTHASE-RELATED"/>
    <property type="match status" value="1"/>
</dbReference>
<dbReference type="PROSITE" id="PS01011">
    <property type="entry name" value="FOLYLPOLYGLU_SYNT_1"/>
    <property type="match status" value="1"/>
</dbReference>
<dbReference type="GO" id="GO:0006730">
    <property type="term" value="P:one-carbon metabolic process"/>
    <property type="evidence" value="ECO:0007669"/>
    <property type="project" value="UniProtKB-KW"/>
</dbReference>
<dbReference type="InterPro" id="IPR013221">
    <property type="entry name" value="Mur_ligase_cen"/>
</dbReference>
<dbReference type="Pfam" id="PF08245">
    <property type="entry name" value="Mur_ligase_M"/>
    <property type="match status" value="1"/>
</dbReference>
<dbReference type="SUPFAM" id="SSF53244">
    <property type="entry name" value="MurD-like peptide ligases, peptide-binding domain"/>
    <property type="match status" value="1"/>
</dbReference>
<reference evidence="21 22" key="1">
    <citation type="submission" date="2020-08" db="EMBL/GenBank/DDBJ databases">
        <title>Aphidius gifuensis genome sequencing and assembly.</title>
        <authorList>
            <person name="Du Z."/>
        </authorList>
    </citation>
    <scope>NUCLEOTIDE SEQUENCE [LARGE SCALE GENOMIC DNA]</scope>
    <source>
        <strain evidence="21">YNYX2018</strain>
        <tissue evidence="21">Adults</tissue>
    </source>
</reference>
<accession>A0A835CRZ7</accession>
<dbReference type="GO" id="GO:0005829">
    <property type="term" value="C:cytosol"/>
    <property type="evidence" value="ECO:0007669"/>
    <property type="project" value="TreeGrafter"/>
</dbReference>
<dbReference type="PANTHER" id="PTHR11136:SF5">
    <property type="entry name" value="FOLYLPOLYGLUTAMATE SYNTHASE, MITOCHONDRIAL"/>
    <property type="match status" value="1"/>
</dbReference>
<dbReference type="EC" id="6.3.2.17" evidence="17"/>
<dbReference type="PIRSF" id="PIRSF038895">
    <property type="entry name" value="FPGS"/>
    <property type="match status" value="1"/>
</dbReference>
<evidence type="ECO:0000313" key="22">
    <source>
        <dbReference type="Proteomes" id="UP000639338"/>
    </source>
</evidence>
<comment type="pathway">
    <text evidence="4 17">Cofactor biosynthesis; tetrahydrofolylpolyglutamate biosynthesis.</text>
</comment>
<dbReference type="GO" id="GO:0005524">
    <property type="term" value="F:ATP binding"/>
    <property type="evidence" value="ECO:0007669"/>
    <property type="project" value="UniProtKB-KW"/>
</dbReference>
<dbReference type="PROSITE" id="PS01012">
    <property type="entry name" value="FOLYLPOLYGLU_SYNT_2"/>
    <property type="match status" value="1"/>
</dbReference>
<dbReference type="GO" id="GO:0005743">
    <property type="term" value="C:mitochondrial inner membrane"/>
    <property type="evidence" value="ECO:0007669"/>
    <property type="project" value="UniProtKB-SubCell"/>
</dbReference>
<evidence type="ECO:0000256" key="5">
    <source>
        <dbReference type="ARBA" id="ARBA00008276"/>
    </source>
</evidence>
<feature type="binding site" evidence="18">
    <location>
        <position position="321"/>
    </location>
    <ligand>
        <name>ATP</name>
        <dbReference type="ChEBI" id="CHEBI:30616"/>
    </ligand>
</feature>
<gene>
    <name evidence="21" type="ORF">HCN44_000545</name>
</gene>
<dbReference type="EMBL" id="JACMRX010000004">
    <property type="protein sequence ID" value="KAF7990740.1"/>
    <property type="molecule type" value="Genomic_DNA"/>
</dbReference>
<keyword evidence="11" id="KW-0999">Mitochondrion inner membrane</keyword>
<keyword evidence="8 17" id="KW-0436">Ligase</keyword>
<dbReference type="Gene3D" id="3.40.1190.10">
    <property type="entry name" value="Mur-like, catalytic domain"/>
    <property type="match status" value="1"/>
</dbReference>
<evidence type="ECO:0000256" key="19">
    <source>
        <dbReference type="PIRSR" id="PIRSR038895-2"/>
    </source>
</evidence>
<protein>
    <recommendedName>
        <fullName evidence="17">Folylpolyglutamate synthase</fullName>
        <ecNumber evidence="17">6.3.2.17</ecNumber>
    </recommendedName>
    <alternativeName>
        <fullName evidence="17">Folylpoly-gamma-glutamate synthetase</fullName>
    </alternativeName>
    <alternativeName>
        <fullName evidence="17">Tetrahydrofolylpolyglutamate synthase</fullName>
    </alternativeName>
</protein>
<feature type="binding site" evidence="19">
    <location>
        <position position="172"/>
    </location>
    <ligand>
        <name>Mg(2+)</name>
        <dbReference type="ChEBI" id="CHEBI:18420"/>
        <label>1</label>
    </ligand>
</feature>
<dbReference type="InterPro" id="IPR036615">
    <property type="entry name" value="Mur_ligase_C_dom_sf"/>
</dbReference>
<keyword evidence="7 17" id="KW-0554">One-carbon metabolism</keyword>
<feature type="binding site" evidence="19">
    <location>
        <position position="103"/>
    </location>
    <ligand>
        <name>Mg(2+)</name>
        <dbReference type="ChEBI" id="CHEBI:18420"/>
        <label>1</label>
    </ligand>
</feature>
<evidence type="ECO:0000259" key="20">
    <source>
        <dbReference type="Pfam" id="PF08245"/>
    </source>
</evidence>
<dbReference type="InterPro" id="IPR018109">
    <property type="entry name" value="Folylpolyglutamate_synth_CS"/>
</dbReference>
<dbReference type="Gene3D" id="3.90.190.20">
    <property type="entry name" value="Mur ligase, C-terminal domain"/>
    <property type="match status" value="1"/>
</dbReference>
<evidence type="ECO:0000256" key="12">
    <source>
        <dbReference type="ARBA" id="ARBA00022840"/>
    </source>
</evidence>
<keyword evidence="15" id="KW-0472">Membrane</keyword>
<dbReference type="InterPro" id="IPR023600">
    <property type="entry name" value="Folylpolyglutamate_synth_euk"/>
</dbReference>
<evidence type="ECO:0000256" key="3">
    <source>
        <dbReference type="ARBA" id="ARBA00004496"/>
    </source>
</evidence>
<keyword evidence="6" id="KW-0963">Cytoplasm</keyword>
<evidence type="ECO:0000256" key="13">
    <source>
        <dbReference type="ARBA" id="ARBA00022842"/>
    </source>
</evidence>
<dbReference type="SUPFAM" id="SSF53623">
    <property type="entry name" value="MurD-like peptide ligases, catalytic domain"/>
    <property type="match status" value="1"/>
</dbReference>
<keyword evidence="13 19" id="KW-0460">Magnesium</keyword>
<dbReference type="GO" id="GO:0005759">
    <property type="term" value="C:mitochondrial matrix"/>
    <property type="evidence" value="ECO:0007669"/>
    <property type="project" value="UniProtKB-SubCell"/>
</dbReference>
<evidence type="ECO:0000256" key="8">
    <source>
        <dbReference type="ARBA" id="ARBA00022598"/>
    </source>
</evidence>
<evidence type="ECO:0000256" key="17">
    <source>
        <dbReference type="PIRNR" id="PIRNR038895"/>
    </source>
</evidence>
<evidence type="ECO:0000256" key="6">
    <source>
        <dbReference type="ARBA" id="ARBA00022490"/>
    </source>
</evidence>
<evidence type="ECO:0000256" key="16">
    <source>
        <dbReference type="ARBA" id="ARBA00047493"/>
    </source>
</evidence>
<dbReference type="AlphaFoldDB" id="A0A835CRZ7"/>
<evidence type="ECO:0000256" key="10">
    <source>
        <dbReference type="ARBA" id="ARBA00022741"/>
    </source>
</evidence>
<dbReference type="GO" id="GO:0046872">
    <property type="term" value="F:metal ion binding"/>
    <property type="evidence" value="ECO:0007669"/>
    <property type="project" value="UniProtKB-KW"/>
</dbReference>
<organism evidence="21 22">
    <name type="scientific">Aphidius gifuensis</name>
    <name type="common">Parasitoid wasp</name>
    <dbReference type="NCBI Taxonomy" id="684658"/>
    <lineage>
        <taxon>Eukaryota</taxon>
        <taxon>Metazoa</taxon>
        <taxon>Ecdysozoa</taxon>
        <taxon>Arthropoda</taxon>
        <taxon>Hexapoda</taxon>
        <taxon>Insecta</taxon>
        <taxon>Pterygota</taxon>
        <taxon>Neoptera</taxon>
        <taxon>Endopterygota</taxon>
        <taxon>Hymenoptera</taxon>
        <taxon>Apocrita</taxon>
        <taxon>Ichneumonoidea</taxon>
        <taxon>Braconidae</taxon>
        <taxon>Aphidiinae</taxon>
        <taxon>Aphidius</taxon>
    </lineage>
</organism>
<feature type="binding site" evidence="18">
    <location>
        <position position="335"/>
    </location>
    <ligand>
        <name>ATP</name>
        <dbReference type="ChEBI" id="CHEBI:30616"/>
    </ligand>
</feature>
<comment type="subcellular location">
    <subcellularLocation>
        <location evidence="3">Cytoplasm</location>
    </subcellularLocation>
    <subcellularLocation>
        <location evidence="1">Mitochondrion inner membrane</location>
    </subcellularLocation>
    <subcellularLocation>
        <location evidence="2">Mitochondrion matrix</location>
    </subcellularLocation>
</comment>
<dbReference type="InterPro" id="IPR001645">
    <property type="entry name" value="Folylpolyglutamate_synth"/>
</dbReference>
<evidence type="ECO:0000256" key="4">
    <source>
        <dbReference type="ARBA" id="ARBA00005150"/>
    </source>
</evidence>
<dbReference type="InterPro" id="IPR036565">
    <property type="entry name" value="Mur-like_cat_sf"/>
</dbReference>
<keyword evidence="22" id="KW-1185">Reference proteome</keyword>
<evidence type="ECO:0000256" key="9">
    <source>
        <dbReference type="ARBA" id="ARBA00022723"/>
    </source>
</evidence>
<dbReference type="NCBIfam" id="TIGR01499">
    <property type="entry name" value="folC"/>
    <property type="match status" value="1"/>
</dbReference>
<dbReference type="GO" id="GO:0004326">
    <property type="term" value="F:tetrahydrofolylpolyglutamate synthase activity"/>
    <property type="evidence" value="ECO:0007669"/>
    <property type="project" value="UniProtKB-EC"/>
</dbReference>
<comment type="caution">
    <text evidence="21">The sequence shown here is derived from an EMBL/GenBank/DDBJ whole genome shotgun (WGS) entry which is preliminary data.</text>
</comment>
<evidence type="ECO:0000256" key="11">
    <source>
        <dbReference type="ARBA" id="ARBA00022792"/>
    </source>
</evidence>